<evidence type="ECO:0000256" key="2">
    <source>
        <dbReference type="ARBA" id="ARBA00022692"/>
    </source>
</evidence>
<evidence type="ECO:0000256" key="1">
    <source>
        <dbReference type="ARBA" id="ARBA00004141"/>
    </source>
</evidence>
<dbReference type="AlphaFoldDB" id="A0A6A5E0E8"/>
<comment type="subcellular location">
    <subcellularLocation>
        <location evidence="1">Membrane</location>
        <topology evidence="1">Multi-pass membrane protein</topology>
    </subcellularLocation>
</comment>
<sequence length="328" mass="37345">MAAEMGNNRFFRKPNAILWIATVMVILYAVWCVLLLILTASGLLLDSRSFECGNSEDLVDSRLEIWARLVYFWSGFSLMVCMLLLQELWRRNGFYARVSIVAASVLLLNMLLSVGFWEKENQVIKQFEKRYLALLPLADTPGNTLNQTDTICHSLNNVYRWQAEFNCCGLQSYKDWESLIPDSCLCDGLDNSSRCVNHSIFKQAGVGNYSLVYEKPCLPTVLSLVKRRTSTFWVAMTSWIHFTGVPILFFILCIVATLLKLGYWVIHNICVYVWKNSTIGEEMVPVVFIRKDNNNQTEEENRKDREAKESGIDGGVVLDIEDTTSGGV</sequence>
<feature type="transmembrane region" description="Helical" evidence="5">
    <location>
        <begin position="65"/>
        <end position="85"/>
    </location>
</feature>
<dbReference type="InterPro" id="IPR008952">
    <property type="entry name" value="Tetraspanin_EC2_sf"/>
</dbReference>
<accession>A0A6A5E0E8</accession>
<evidence type="ECO:0000256" key="3">
    <source>
        <dbReference type="ARBA" id="ARBA00022989"/>
    </source>
</evidence>
<keyword evidence="7" id="KW-1185">Reference proteome</keyword>
<evidence type="ECO:0000313" key="6">
    <source>
        <dbReference type="EMBL" id="KAF1372375.1"/>
    </source>
</evidence>
<evidence type="ECO:0000313" key="7">
    <source>
        <dbReference type="Proteomes" id="UP000465112"/>
    </source>
</evidence>
<evidence type="ECO:0008006" key="8">
    <source>
        <dbReference type="Google" id="ProtNLM"/>
    </source>
</evidence>
<evidence type="ECO:0000256" key="5">
    <source>
        <dbReference type="SAM" id="Phobius"/>
    </source>
</evidence>
<dbReference type="InterPro" id="IPR018499">
    <property type="entry name" value="Tetraspanin/Peripherin"/>
</dbReference>
<dbReference type="SUPFAM" id="SSF48652">
    <property type="entry name" value="Tetraspanin"/>
    <property type="match status" value="1"/>
</dbReference>
<dbReference type="EMBL" id="VHII01000023">
    <property type="protein sequence ID" value="KAF1372375.1"/>
    <property type="molecule type" value="Genomic_DNA"/>
</dbReference>
<feature type="transmembrane region" description="Helical" evidence="5">
    <location>
        <begin position="239"/>
        <end position="259"/>
    </location>
</feature>
<dbReference type="Pfam" id="PF00335">
    <property type="entry name" value="Tetraspanin"/>
    <property type="match status" value="1"/>
</dbReference>
<keyword evidence="4 5" id="KW-0472">Membrane</keyword>
<evidence type="ECO:0000256" key="4">
    <source>
        <dbReference type="ARBA" id="ARBA00023136"/>
    </source>
</evidence>
<keyword evidence="3 5" id="KW-1133">Transmembrane helix</keyword>
<keyword evidence="2 5" id="KW-0812">Transmembrane</keyword>
<dbReference type="GO" id="GO:0016020">
    <property type="term" value="C:membrane"/>
    <property type="evidence" value="ECO:0007669"/>
    <property type="project" value="UniProtKB-SubCell"/>
</dbReference>
<feature type="transmembrane region" description="Helical" evidence="5">
    <location>
        <begin position="94"/>
        <end position="117"/>
    </location>
</feature>
<comment type="caution">
    <text evidence="6">The sequence shown here is derived from an EMBL/GenBank/DDBJ whole genome shotgun (WGS) entry which is preliminary data.</text>
</comment>
<name>A0A6A5E0E8_PERFL</name>
<protein>
    <recommendedName>
        <fullName evidence="8">Tetraspanin</fullName>
    </recommendedName>
</protein>
<gene>
    <name evidence="6" type="ORF">PFLUV_G00264730</name>
</gene>
<feature type="transmembrane region" description="Helical" evidence="5">
    <location>
        <begin position="16"/>
        <end position="45"/>
    </location>
</feature>
<dbReference type="Proteomes" id="UP000465112">
    <property type="component" value="Chromosome 23"/>
</dbReference>
<proteinExistence type="predicted"/>
<dbReference type="Gene3D" id="1.10.1450.10">
    <property type="entry name" value="Tetraspanin"/>
    <property type="match status" value="1"/>
</dbReference>
<reference evidence="6 7" key="1">
    <citation type="submission" date="2019-06" db="EMBL/GenBank/DDBJ databases">
        <title>A chromosome-scale genome assembly of the European perch, Perca fluviatilis.</title>
        <authorList>
            <person name="Roques C."/>
            <person name="Zahm M."/>
            <person name="Cabau C."/>
            <person name="Klopp C."/>
            <person name="Bouchez O."/>
            <person name="Donnadieu C."/>
            <person name="Kuhl H."/>
            <person name="Gislard M."/>
            <person name="Guendouz S."/>
            <person name="Journot L."/>
            <person name="Haffray P."/>
            <person name="Bestin A."/>
            <person name="Morvezen R."/>
            <person name="Feron R."/>
            <person name="Wen M."/>
            <person name="Jouanno E."/>
            <person name="Herpin A."/>
            <person name="Schartl M."/>
            <person name="Postlethwait J."/>
            <person name="Schaerlinger B."/>
            <person name="Chardard D."/>
            <person name="Lecocq T."/>
            <person name="Poncet C."/>
            <person name="Jaffrelo L."/>
            <person name="Lampietro C."/>
            <person name="Guiguen Y."/>
        </authorList>
    </citation>
    <scope>NUCLEOTIDE SEQUENCE [LARGE SCALE GENOMIC DNA]</scope>
    <source>
        <tissue evidence="6">Blood</tissue>
    </source>
</reference>
<organism evidence="6 7">
    <name type="scientific">Perca fluviatilis</name>
    <name type="common">European perch</name>
    <dbReference type="NCBI Taxonomy" id="8168"/>
    <lineage>
        <taxon>Eukaryota</taxon>
        <taxon>Metazoa</taxon>
        <taxon>Chordata</taxon>
        <taxon>Craniata</taxon>
        <taxon>Vertebrata</taxon>
        <taxon>Euteleostomi</taxon>
        <taxon>Actinopterygii</taxon>
        <taxon>Neopterygii</taxon>
        <taxon>Teleostei</taxon>
        <taxon>Neoteleostei</taxon>
        <taxon>Acanthomorphata</taxon>
        <taxon>Eupercaria</taxon>
        <taxon>Perciformes</taxon>
        <taxon>Percoidei</taxon>
        <taxon>Percidae</taxon>
        <taxon>Percinae</taxon>
        <taxon>Perca</taxon>
    </lineage>
</organism>